<keyword evidence="6" id="KW-0067">ATP-binding</keyword>
<keyword evidence="4" id="KW-0547">Nucleotide-binding</keyword>
<accession>A0ABQ7S8E0</accession>
<name>A0ABQ7S8E0_9ACAR</name>
<evidence type="ECO:0000256" key="5">
    <source>
        <dbReference type="ARBA" id="ARBA00022777"/>
    </source>
</evidence>
<keyword evidence="5" id="KW-0418">Kinase</keyword>
<keyword evidence="3" id="KW-0808">Transferase</keyword>
<evidence type="ECO:0000313" key="8">
    <source>
        <dbReference type="EMBL" id="KAG9509699.1"/>
    </source>
</evidence>
<dbReference type="Pfam" id="PF00069">
    <property type="entry name" value="Pkinase"/>
    <property type="match status" value="1"/>
</dbReference>
<dbReference type="EMBL" id="JAIFTH010000371">
    <property type="protein sequence ID" value="KAG9509699.1"/>
    <property type="molecule type" value="Genomic_DNA"/>
</dbReference>
<dbReference type="InterPro" id="IPR000719">
    <property type="entry name" value="Prot_kinase_dom"/>
</dbReference>
<gene>
    <name evidence="8" type="primary">CDKL1</name>
    <name evidence="8" type="ORF">GZH46_01773</name>
</gene>
<feature type="domain" description="Protein kinase" evidence="7">
    <location>
        <begin position="1"/>
        <end position="143"/>
    </location>
</feature>
<dbReference type="Proteomes" id="UP000825002">
    <property type="component" value="Unassembled WGS sequence"/>
</dbReference>
<dbReference type="InterPro" id="IPR008271">
    <property type="entry name" value="Ser/Thr_kinase_AS"/>
</dbReference>
<sequence length="143" mass="16557">MLRQLKHPNLINLIEVFRRKQRLHLVFDYCQLTVLDVIEKFADKGCPTNLIKTIVWQTVNAVNYCHSNNCIHRDIKPENILLIPNGVVKLCDFGFARSIITDPKDQQGYTDYVATRWYRAPELLIGDGHYDVKVDIWAIGCVT</sequence>
<dbReference type="PANTHER" id="PTHR24056">
    <property type="entry name" value="CELL DIVISION PROTEIN KINASE"/>
    <property type="match status" value="1"/>
</dbReference>
<dbReference type="InterPro" id="IPR050108">
    <property type="entry name" value="CDK"/>
</dbReference>
<dbReference type="Gene3D" id="3.30.200.20">
    <property type="entry name" value="Phosphorylase Kinase, domain 1"/>
    <property type="match status" value="1"/>
</dbReference>
<dbReference type="PANTHER" id="PTHR24056:SF222">
    <property type="entry name" value="CYCLIN-DEPENDENT KINASE-LIKE 1"/>
    <property type="match status" value="1"/>
</dbReference>
<evidence type="ECO:0000256" key="4">
    <source>
        <dbReference type="ARBA" id="ARBA00022741"/>
    </source>
</evidence>
<dbReference type="SUPFAM" id="SSF56112">
    <property type="entry name" value="Protein kinase-like (PK-like)"/>
    <property type="match status" value="1"/>
</dbReference>
<keyword evidence="9" id="KW-1185">Reference proteome</keyword>
<evidence type="ECO:0000259" key="7">
    <source>
        <dbReference type="PROSITE" id="PS50011"/>
    </source>
</evidence>
<dbReference type="SMART" id="SM00220">
    <property type="entry name" value="S_TKc"/>
    <property type="match status" value="1"/>
</dbReference>
<dbReference type="Gene3D" id="1.10.510.10">
    <property type="entry name" value="Transferase(Phosphotransferase) domain 1"/>
    <property type="match status" value="1"/>
</dbReference>
<evidence type="ECO:0000256" key="6">
    <source>
        <dbReference type="ARBA" id="ARBA00022840"/>
    </source>
</evidence>
<evidence type="ECO:0000256" key="3">
    <source>
        <dbReference type="ARBA" id="ARBA00022679"/>
    </source>
</evidence>
<proteinExistence type="inferred from homology"/>
<evidence type="ECO:0000256" key="2">
    <source>
        <dbReference type="ARBA" id="ARBA00022527"/>
    </source>
</evidence>
<dbReference type="InterPro" id="IPR011009">
    <property type="entry name" value="Kinase-like_dom_sf"/>
</dbReference>
<reference evidence="8 9" key="1">
    <citation type="submission" date="2020-10" db="EMBL/GenBank/DDBJ databases">
        <authorList>
            <person name="Klimov P.B."/>
            <person name="Dyachkov S.M."/>
            <person name="Chetverikov P.E."/>
        </authorList>
    </citation>
    <scope>NUCLEOTIDE SEQUENCE [LARGE SCALE GENOMIC DNA]</scope>
    <source>
        <strain evidence="8">BMOC 18-1129-001#AD2665</strain>
        <tissue evidence="8">Entire mites</tissue>
    </source>
</reference>
<evidence type="ECO:0000313" key="9">
    <source>
        <dbReference type="Proteomes" id="UP000825002"/>
    </source>
</evidence>
<comment type="caution">
    <text evidence="8">The sequence shown here is derived from an EMBL/GenBank/DDBJ whole genome shotgun (WGS) entry which is preliminary data.</text>
</comment>
<comment type="similarity">
    <text evidence="1">Belongs to the protein kinase superfamily. CMGC Ser/Thr protein kinase family. CDC2/CDKX subfamily.</text>
</comment>
<dbReference type="PROSITE" id="PS50011">
    <property type="entry name" value="PROTEIN_KINASE_DOM"/>
    <property type="match status" value="1"/>
</dbReference>
<feature type="non-terminal residue" evidence="8">
    <location>
        <position position="1"/>
    </location>
</feature>
<keyword evidence="2" id="KW-0723">Serine/threonine-protein kinase</keyword>
<evidence type="ECO:0000256" key="1">
    <source>
        <dbReference type="ARBA" id="ARBA00006485"/>
    </source>
</evidence>
<protein>
    <submittedName>
        <fullName evidence="8">Cyclin-dependent kinase-like 1</fullName>
    </submittedName>
</protein>
<dbReference type="PROSITE" id="PS00108">
    <property type="entry name" value="PROTEIN_KINASE_ST"/>
    <property type="match status" value="1"/>
</dbReference>
<organism evidence="8 9">
    <name type="scientific">Fragariocoptes setiger</name>
    <dbReference type="NCBI Taxonomy" id="1670756"/>
    <lineage>
        <taxon>Eukaryota</taxon>
        <taxon>Metazoa</taxon>
        <taxon>Ecdysozoa</taxon>
        <taxon>Arthropoda</taxon>
        <taxon>Chelicerata</taxon>
        <taxon>Arachnida</taxon>
        <taxon>Acari</taxon>
        <taxon>Acariformes</taxon>
        <taxon>Trombidiformes</taxon>
        <taxon>Prostigmata</taxon>
        <taxon>Eupodina</taxon>
        <taxon>Eriophyoidea</taxon>
        <taxon>Phytoptidae</taxon>
        <taxon>Fragariocoptes</taxon>
    </lineage>
</organism>